<evidence type="ECO:0000259" key="2">
    <source>
        <dbReference type="Pfam" id="PF13439"/>
    </source>
</evidence>
<dbReference type="InterPro" id="IPR050194">
    <property type="entry name" value="Glycosyltransferase_grp1"/>
</dbReference>
<organism evidence="3 4">
    <name type="scientific">Peptococcus simiae</name>
    <dbReference type="NCBI Taxonomy" id="1643805"/>
    <lineage>
        <taxon>Bacteria</taxon>
        <taxon>Bacillati</taxon>
        <taxon>Bacillota</taxon>
        <taxon>Clostridia</taxon>
        <taxon>Eubacteriales</taxon>
        <taxon>Peptococcaceae</taxon>
        <taxon>Peptococcus</taxon>
    </lineage>
</organism>
<dbReference type="Proteomes" id="UP001631949">
    <property type="component" value="Unassembled WGS sequence"/>
</dbReference>
<dbReference type="RefSeq" id="WP_408977899.1">
    <property type="nucleotide sequence ID" value="NZ_JBJUVG010000012.1"/>
</dbReference>
<keyword evidence="3" id="KW-0808">Transferase</keyword>
<keyword evidence="4" id="KW-1185">Reference proteome</keyword>
<comment type="caution">
    <text evidence="3">The sequence shown here is derived from an EMBL/GenBank/DDBJ whole genome shotgun (WGS) entry which is preliminary data.</text>
</comment>
<proteinExistence type="predicted"/>
<dbReference type="SUPFAM" id="SSF53756">
    <property type="entry name" value="UDP-Glycosyltransferase/glycogen phosphorylase"/>
    <property type="match status" value="1"/>
</dbReference>
<dbReference type="Pfam" id="PF00534">
    <property type="entry name" value="Glycos_transf_1"/>
    <property type="match status" value="1"/>
</dbReference>
<feature type="domain" description="Glycosyltransferase subfamily 4-like N-terminal" evidence="2">
    <location>
        <begin position="14"/>
        <end position="178"/>
    </location>
</feature>
<dbReference type="PANTHER" id="PTHR45947:SF3">
    <property type="entry name" value="SULFOQUINOVOSYL TRANSFERASE SQD2"/>
    <property type="match status" value="1"/>
</dbReference>
<evidence type="ECO:0000313" key="3">
    <source>
        <dbReference type="EMBL" id="MFM9414286.1"/>
    </source>
</evidence>
<dbReference type="PANTHER" id="PTHR45947">
    <property type="entry name" value="SULFOQUINOVOSYL TRANSFERASE SQD2"/>
    <property type="match status" value="1"/>
</dbReference>
<dbReference type="EMBL" id="JBJUVG010000012">
    <property type="protein sequence ID" value="MFM9414286.1"/>
    <property type="molecule type" value="Genomic_DNA"/>
</dbReference>
<protein>
    <submittedName>
        <fullName evidence="3">Glycosyltransferase</fullName>
        <ecNumber evidence="3">2.4.-.-</ecNumber>
    </submittedName>
</protein>
<dbReference type="InterPro" id="IPR001296">
    <property type="entry name" value="Glyco_trans_1"/>
</dbReference>
<keyword evidence="3" id="KW-0328">Glycosyltransferase</keyword>
<reference evidence="3 4" key="1">
    <citation type="journal article" date="2016" name="Int. J. Syst. Evol. Microbiol.">
        <title>Peptococcus simiae sp. nov., isolated from rhesus macaque faeces and emended description of the genus Peptococcus.</title>
        <authorList>
            <person name="Shkoporov A.N."/>
            <person name="Efimov B.A."/>
            <person name="Kondova I."/>
            <person name="Ouwerling B."/>
            <person name="Chaplin A.V."/>
            <person name="Shcherbakova V.A."/>
            <person name="Langermans J.A.M."/>
        </authorList>
    </citation>
    <scope>NUCLEOTIDE SEQUENCE [LARGE SCALE GENOMIC DNA]</scope>
    <source>
        <strain evidence="3 4">M108</strain>
    </source>
</reference>
<gene>
    <name evidence="3" type="ORF">ACKQTC_07885</name>
</gene>
<sequence length="380" mass="42587">MKILIVTETFYPSINGTVTRLVEAIRYLKKAGHDVTVITAAGQSGIFEGADIVSLGRYDIPLWRAVRWKRVSLPLRRLIYELEPDVVHIVNASLFGACGALMVKQLGIPLVMSHHFDIDKWLKKHRLGLKALGRLYWQIIRRLHNLANINLATSVKWRDVLRSHGIERVACLKVGVSTSHFHPRHADETMRRQLTGGHEEGLLFLFVGKVEKEKQIDRLESLLQRAPDIHLAVIGDGPYLRHLRKLLPSDQVVFTGQLSGETLAQAYASADALVYPSDKADLALVILEGMASGLPVLAQDTPTMRLQVKDGETGYLVSFTNTDDLMEKINGLRDAGRLKTMSVAARHYAEGYSWTVSSQQLLDYYHLAIAHRRKEAFTGS</sequence>
<dbReference type="GO" id="GO:0016757">
    <property type="term" value="F:glycosyltransferase activity"/>
    <property type="evidence" value="ECO:0007669"/>
    <property type="project" value="UniProtKB-KW"/>
</dbReference>
<evidence type="ECO:0000259" key="1">
    <source>
        <dbReference type="Pfam" id="PF00534"/>
    </source>
</evidence>
<dbReference type="Gene3D" id="3.40.50.2000">
    <property type="entry name" value="Glycogen Phosphorylase B"/>
    <property type="match status" value="2"/>
</dbReference>
<dbReference type="EC" id="2.4.-.-" evidence="3"/>
<accession>A0ABW9H2B8</accession>
<dbReference type="InterPro" id="IPR028098">
    <property type="entry name" value="Glyco_trans_4-like_N"/>
</dbReference>
<name>A0ABW9H2B8_9FIRM</name>
<feature type="domain" description="Glycosyl transferase family 1" evidence="1">
    <location>
        <begin position="199"/>
        <end position="332"/>
    </location>
</feature>
<evidence type="ECO:0000313" key="4">
    <source>
        <dbReference type="Proteomes" id="UP001631949"/>
    </source>
</evidence>
<dbReference type="Pfam" id="PF13439">
    <property type="entry name" value="Glyco_transf_4"/>
    <property type="match status" value="1"/>
</dbReference>